<dbReference type="EMBL" id="JAACJK010000164">
    <property type="protein sequence ID" value="KAF5324586.1"/>
    <property type="molecule type" value="Genomic_DNA"/>
</dbReference>
<evidence type="ECO:0000256" key="15">
    <source>
        <dbReference type="SAM" id="MobiDB-lite"/>
    </source>
</evidence>
<evidence type="ECO:0000256" key="1">
    <source>
        <dbReference type="ARBA" id="ARBA00004123"/>
    </source>
</evidence>
<feature type="site" description="Histone H3K4me3 binding" evidence="11">
    <location>
        <position position="312"/>
    </location>
</feature>
<feature type="region of interest" description="Disordered" evidence="15">
    <location>
        <begin position="110"/>
        <end position="135"/>
    </location>
</feature>
<dbReference type="OrthoDB" id="5411773at2759"/>
<dbReference type="GO" id="GO:0005634">
    <property type="term" value="C:nucleus"/>
    <property type="evidence" value="ECO:0007669"/>
    <property type="project" value="UniProtKB-SubCell"/>
</dbReference>
<sequence length="350" mass="39565">MSSRKRRRSQAFKQQDIPVEVEEEPETTNEQQSAEPEEEDVNKDQADKEREVWDSVREERFEIVEQLPLTLHRQLSLMRQLDEQSQSYVGSLLPMLREYISLRQSIASPPEVSKLETEGQVDGGPSDAAATQGPKANPLPNILLQPPNALAPMPVPIERTRQPRTSREYLSHIAWLSEEVLRASQEKVNLAQATYDSAERHIRLLDLAIREQEVALTSTEGSIQLPDLTIPKARSTNSSSANNIDSYNAIAVQANDALNDRLEDDEHPDDSSPLERHLMKTVAEHLTINPKKTTEGGEELYCYCNRVSFGEMIACDNPRCTLEWFHLGCVGLTEPPEGEWYCENCVKFDA</sequence>
<keyword evidence="8" id="KW-0805">Transcription regulation</keyword>
<keyword evidence="6 12" id="KW-0862">Zinc</keyword>
<comment type="subcellular location">
    <subcellularLocation>
        <location evidence="1 14">Nucleus</location>
    </subcellularLocation>
</comment>
<feature type="site" description="Histone H3K4me3 binding" evidence="11">
    <location>
        <position position="324"/>
    </location>
</feature>
<evidence type="ECO:0000256" key="7">
    <source>
        <dbReference type="ARBA" id="ARBA00022853"/>
    </source>
</evidence>
<comment type="domain">
    <text evidence="14">The PHD-type zinc finger mediates the binding to H3K4me3.</text>
</comment>
<dbReference type="SUPFAM" id="SSF57903">
    <property type="entry name" value="FYVE/PHD zinc finger"/>
    <property type="match status" value="1"/>
</dbReference>
<evidence type="ECO:0000256" key="14">
    <source>
        <dbReference type="RuleBase" id="RU361213"/>
    </source>
</evidence>
<name>A0A8H5BKL3_9AGAR</name>
<accession>A0A8H5BKL3</accession>
<feature type="site" description="Histone H3K4me3 binding" evidence="11">
    <location>
        <position position="316"/>
    </location>
</feature>
<keyword evidence="4 12" id="KW-0479">Metal-binding</keyword>
<keyword evidence="9" id="KW-0804">Transcription</keyword>
<dbReference type="PANTHER" id="PTHR10333:SF103">
    <property type="entry name" value="INHIBITOR OF GROWTH PROTEIN 3"/>
    <property type="match status" value="1"/>
</dbReference>
<dbReference type="GO" id="GO:0000785">
    <property type="term" value="C:chromatin"/>
    <property type="evidence" value="ECO:0007669"/>
    <property type="project" value="UniProtKB-ARBA"/>
</dbReference>
<dbReference type="Gene3D" id="6.10.140.1740">
    <property type="match status" value="1"/>
</dbReference>
<comment type="caution">
    <text evidence="17">The sequence shown here is derived from an EMBL/GenBank/DDBJ whole genome shotgun (WGS) entry which is preliminary data.</text>
</comment>
<organism evidence="17 18">
    <name type="scientific">Ephemerocybe angulata</name>
    <dbReference type="NCBI Taxonomy" id="980116"/>
    <lineage>
        <taxon>Eukaryota</taxon>
        <taxon>Fungi</taxon>
        <taxon>Dikarya</taxon>
        <taxon>Basidiomycota</taxon>
        <taxon>Agaricomycotina</taxon>
        <taxon>Agaricomycetes</taxon>
        <taxon>Agaricomycetidae</taxon>
        <taxon>Agaricales</taxon>
        <taxon>Agaricineae</taxon>
        <taxon>Psathyrellaceae</taxon>
        <taxon>Ephemerocybe</taxon>
    </lineage>
</organism>
<dbReference type="InterPro" id="IPR019786">
    <property type="entry name" value="Zinc_finger_PHD-type_CS"/>
</dbReference>
<evidence type="ECO:0000313" key="17">
    <source>
        <dbReference type="EMBL" id="KAF5324586.1"/>
    </source>
</evidence>
<feature type="compositionally biased region" description="Basic residues" evidence="15">
    <location>
        <begin position="1"/>
        <end position="10"/>
    </location>
</feature>
<dbReference type="CDD" id="cd16859">
    <property type="entry name" value="ING_ING4_5"/>
    <property type="match status" value="1"/>
</dbReference>
<feature type="compositionally biased region" description="Basic and acidic residues" evidence="15">
    <location>
        <begin position="42"/>
        <end position="51"/>
    </location>
</feature>
<feature type="binding site" evidence="12">
    <location>
        <position position="304"/>
    </location>
    <ligand>
        <name>Zn(2+)</name>
        <dbReference type="ChEBI" id="CHEBI:29105"/>
        <label>1</label>
    </ligand>
</feature>
<evidence type="ECO:0000256" key="3">
    <source>
        <dbReference type="ARBA" id="ARBA00022604"/>
    </source>
</evidence>
<evidence type="ECO:0000256" key="12">
    <source>
        <dbReference type="PIRSR" id="PIRSR628651-51"/>
    </source>
</evidence>
<protein>
    <recommendedName>
        <fullName evidence="14">Chromatin modification-related protein</fullName>
    </recommendedName>
</protein>
<proteinExistence type="inferred from homology"/>
<dbReference type="GO" id="GO:0006325">
    <property type="term" value="P:chromatin organization"/>
    <property type="evidence" value="ECO:0007669"/>
    <property type="project" value="UniProtKB-KW"/>
</dbReference>
<dbReference type="CDD" id="cd15587">
    <property type="entry name" value="PHD_Yng1p_like"/>
    <property type="match status" value="1"/>
</dbReference>
<feature type="binding site" evidence="12">
    <location>
        <position position="315"/>
    </location>
    <ligand>
        <name>Zn(2+)</name>
        <dbReference type="ChEBI" id="CHEBI:29105"/>
        <label>2</label>
    </ligand>
</feature>
<evidence type="ECO:0000259" key="16">
    <source>
        <dbReference type="PROSITE" id="PS50016"/>
    </source>
</evidence>
<feature type="region of interest" description="Disordered" evidence="15">
    <location>
        <begin position="1"/>
        <end position="51"/>
    </location>
</feature>
<keyword evidence="18" id="KW-1185">Reference proteome</keyword>
<dbReference type="GO" id="GO:0008270">
    <property type="term" value="F:zinc ion binding"/>
    <property type="evidence" value="ECO:0007669"/>
    <property type="project" value="UniProtKB-KW"/>
</dbReference>
<keyword evidence="10 14" id="KW-0539">Nucleus</keyword>
<feature type="binding site" evidence="12">
    <location>
        <position position="342"/>
    </location>
    <ligand>
        <name>Zn(2+)</name>
        <dbReference type="ChEBI" id="CHEBI:29105"/>
        <label>2</label>
    </ligand>
</feature>
<dbReference type="PANTHER" id="PTHR10333">
    <property type="entry name" value="INHIBITOR OF GROWTH PROTEIN"/>
    <property type="match status" value="1"/>
</dbReference>
<feature type="domain" description="PHD-type" evidence="16">
    <location>
        <begin position="299"/>
        <end position="348"/>
    </location>
</feature>
<evidence type="ECO:0000256" key="8">
    <source>
        <dbReference type="ARBA" id="ARBA00023015"/>
    </source>
</evidence>
<dbReference type="InterPro" id="IPR028651">
    <property type="entry name" value="ING_fam"/>
</dbReference>
<dbReference type="InterPro" id="IPR019787">
    <property type="entry name" value="Znf_PHD-finger"/>
</dbReference>
<evidence type="ECO:0000256" key="5">
    <source>
        <dbReference type="ARBA" id="ARBA00022771"/>
    </source>
</evidence>
<evidence type="ECO:0000313" key="18">
    <source>
        <dbReference type="Proteomes" id="UP000541558"/>
    </source>
</evidence>
<dbReference type="InterPro" id="IPR011011">
    <property type="entry name" value="Znf_FYVE_PHD"/>
</dbReference>
<keyword evidence="7 14" id="KW-0156">Chromatin regulator</keyword>
<comment type="subunit">
    <text evidence="14">Component of an histone acetyltransferase complex. Interacts with H3K4me3 and to a lesser extent with H3K4me2.</text>
</comment>
<dbReference type="SMART" id="SM00249">
    <property type="entry name" value="PHD"/>
    <property type="match status" value="1"/>
</dbReference>
<dbReference type="Pfam" id="PF12998">
    <property type="entry name" value="ING"/>
    <property type="match status" value="2"/>
</dbReference>
<feature type="binding site" evidence="12">
    <location>
        <position position="302"/>
    </location>
    <ligand>
        <name>Zn(2+)</name>
        <dbReference type="ChEBI" id="CHEBI:29105"/>
        <label>1</label>
    </ligand>
</feature>
<dbReference type="Proteomes" id="UP000541558">
    <property type="component" value="Unassembled WGS sequence"/>
</dbReference>
<dbReference type="Gene3D" id="3.30.40.10">
    <property type="entry name" value="Zinc/RING finger domain, C3HC4 (zinc finger)"/>
    <property type="match status" value="1"/>
</dbReference>
<dbReference type="InterPro" id="IPR013083">
    <property type="entry name" value="Znf_RING/FYVE/PHD"/>
</dbReference>
<feature type="binding site" evidence="12">
    <location>
        <position position="326"/>
    </location>
    <ligand>
        <name>Zn(2+)</name>
        <dbReference type="ChEBI" id="CHEBI:29105"/>
        <label>1</label>
    </ligand>
</feature>
<evidence type="ECO:0000256" key="2">
    <source>
        <dbReference type="ARBA" id="ARBA00010210"/>
    </source>
</evidence>
<comment type="function">
    <text evidence="14">Component of an histone acetyltransferase complex.</text>
</comment>
<dbReference type="AlphaFoldDB" id="A0A8H5BKL3"/>
<keyword evidence="5 13" id="KW-0863">Zinc-finger</keyword>
<feature type="site" description="Histone H3K4me3 binding" evidence="11">
    <location>
        <position position="301"/>
    </location>
</feature>
<dbReference type="InterPro" id="IPR001965">
    <property type="entry name" value="Znf_PHD"/>
</dbReference>
<evidence type="ECO:0000256" key="4">
    <source>
        <dbReference type="ARBA" id="ARBA00022723"/>
    </source>
</evidence>
<dbReference type="PROSITE" id="PS01359">
    <property type="entry name" value="ZF_PHD_1"/>
    <property type="match status" value="1"/>
</dbReference>
<dbReference type="GO" id="GO:0006355">
    <property type="term" value="P:regulation of DNA-templated transcription"/>
    <property type="evidence" value="ECO:0007669"/>
    <property type="project" value="TreeGrafter"/>
</dbReference>
<evidence type="ECO:0000256" key="11">
    <source>
        <dbReference type="PIRSR" id="PIRSR628651-50"/>
    </source>
</evidence>
<gene>
    <name evidence="17" type="ORF">D9611_004456</name>
</gene>
<evidence type="ECO:0000256" key="13">
    <source>
        <dbReference type="PROSITE-ProRule" id="PRU00146"/>
    </source>
</evidence>
<evidence type="ECO:0000256" key="9">
    <source>
        <dbReference type="ARBA" id="ARBA00023163"/>
    </source>
</evidence>
<feature type="binding site" evidence="12">
    <location>
        <position position="345"/>
    </location>
    <ligand>
        <name>Zn(2+)</name>
        <dbReference type="ChEBI" id="CHEBI:29105"/>
        <label>2</label>
    </ligand>
</feature>
<dbReference type="InterPro" id="IPR024610">
    <property type="entry name" value="ING_N_histone-binding"/>
</dbReference>
<dbReference type="PROSITE" id="PS50016">
    <property type="entry name" value="ZF_PHD_2"/>
    <property type="match status" value="1"/>
</dbReference>
<evidence type="ECO:0000256" key="10">
    <source>
        <dbReference type="ARBA" id="ARBA00023242"/>
    </source>
</evidence>
<feature type="binding site" evidence="12">
    <location>
        <position position="320"/>
    </location>
    <ligand>
        <name>Zn(2+)</name>
        <dbReference type="ChEBI" id="CHEBI:29105"/>
        <label>2</label>
    </ligand>
</feature>
<dbReference type="SMART" id="SM01408">
    <property type="entry name" value="ING"/>
    <property type="match status" value="1"/>
</dbReference>
<feature type="binding site" evidence="12">
    <location>
        <position position="329"/>
    </location>
    <ligand>
        <name>Zn(2+)</name>
        <dbReference type="ChEBI" id="CHEBI:29105"/>
        <label>1</label>
    </ligand>
</feature>
<keyword evidence="3" id="KW-0341">Growth regulation</keyword>
<evidence type="ECO:0000256" key="6">
    <source>
        <dbReference type="ARBA" id="ARBA00022833"/>
    </source>
</evidence>
<reference evidence="17 18" key="1">
    <citation type="journal article" date="2020" name="ISME J.">
        <title>Uncovering the hidden diversity of litter-decomposition mechanisms in mushroom-forming fungi.</title>
        <authorList>
            <person name="Floudas D."/>
            <person name="Bentzer J."/>
            <person name="Ahren D."/>
            <person name="Johansson T."/>
            <person name="Persson P."/>
            <person name="Tunlid A."/>
        </authorList>
    </citation>
    <scope>NUCLEOTIDE SEQUENCE [LARGE SCALE GENOMIC DNA]</scope>
    <source>
        <strain evidence="17 18">CBS 175.51</strain>
    </source>
</reference>
<comment type="similarity">
    <text evidence="2 14">Belongs to the ING family.</text>
</comment>